<feature type="region of interest" description="Disordered" evidence="1">
    <location>
        <begin position="99"/>
        <end position="141"/>
    </location>
</feature>
<feature type="compositionally biased region" description="Polar residues" evidence="1">
    <location>
        <begin position="99"/>
        <end position="118"/>
    </location>
</feature>
<feature type="non-terminal residue" evidence="2">
    <location>
        <position position="1"/>
    </location>
</feature>
<sequence length="167" mass="18040">KHSSVSDFPEGDLLADISLSDDEFYDLGKKPPLDSKSRDKIQISTTEEVNQDKLDKSKRIANLFGLDDSDDVVTDSKKKQQGAADWLGIKESPVKAASVSLSDNNPGALSRKNSLTATTGGGSHIVAKSTRETKNNDVTNTKTQLAKAITSTESIEVIKPFEKSKTD</sequence>
<reference evidence="2" key="1">
    <citation type="submission" date="2015-11" db="EMBL/GenBank/DDBJ databases">
        <title>De novo transcriptome assembly of four potential Pierce s Disease insect vectors from Arizona vineyards.</title>
        <authorList>
            <person name="Tassone E.E."/>
        </authorList>
    </citation>
    <scope>NUCLEOTIDE SEQUENCE</scope>
</reference>
<evidence type="ECO:0000256" key="1">
    <source>
        <dbReference type="SAM" id="MobiDB-lite"/>
    </source>
</evidence>
<gene>
    <name evidence="2" type="ORF">g.10522</name>
</gene>
<protein>
    <submittedName>
        <fullName evidence="2">Uncharacterized protein</fullName>
    </submittedName>
</protein>
<accession>A0A1B6FLT4</accession>
<organism evidence="2">
    <name type="scientific">Cuerna arida</name>
    <dbReference type="NCBI Taxonomy" id="1464854"/>
    <lineage>
        <taxon>Eukaryota</taxon>
        <taxon>Metazoa</taxon>
        <taxon>Ecdysozoa</taxon>
        <taxon>Arthropoda</taxon>
        <taxon>Hexapoda</taxon>
        <taxon>Insecta</taxon>
        <taxon>Pterygota</taxon>
        <taxon>Neoptera</taxon>
        <taxon>Paraneoptera</taxon>
        <taxon>Hemiptera</taxon>
        <taxon>Auchenorrhyncha</taxon>
        <taxon>Membracoidea</taxon>
        <taxon>Cicadellidae</taxon>
        <taxon>Cicadellinae</taxon>
        <taxon>Proconiini</taxon>
        <taxon>Cuerna</taxon>
    </lineage>
</organism>
<proteinExistence type="predicted"/>
<name>A0A1B6FLT4_9HEMI</name>
<feature type="non-terminal residue" evidence="2">
    <location>
        <position position="167"/>
    </location>
</feature>
<dbReference type="AlphaFoldDB" id="A0A1B6FLT4"/>
<evidence type="ECO:0000313" key="2">
    <source>
        <dbReference type="EMBL" id="JAS50963.1"/>
    </source>
</evidence>
<dbReference type="EMBL" id="GECZ01018806">
    <property type="protein sequence ID" value="JAS50963.1"/>
    <property type="molecule type" value="Transcribed_RNA"/>
</dbReference>